<reference evidence="2" key="1">
    <citation type="submission" date="2022-04" db="EMBL/GenBank/DDBJ databases">
        <title>Tomato heritable bacteria conferring resistance against bacterial wilt.</title>
        <authorList>
            <person name="Yin J."/>
        </authorList>
    </citation>
    <scope>NUCLEOTIDE SEQUENCE</scope>
    <source>
        <strain evidence="2">Cra20</strain>
    </source>
</reference>
<sequence>MMRLLMPTFLLIAACATTAATEQSDAREQARLAKALAGLTAGAPQRCLRRDEANEIRTFEGTILYVAGRGRMWRNDVVGNCPGLRRGDIVVSKTFGSQYCDGDLIQTRARTGGFLSGSCSLGKFTPYTREKGK</sequence>
<evidence type="ECO:0000313" key="2">
    <source>
        <dbReference type="EMBL" id="MDT8758878.1"/>
    </source>
</evidence>
<dbReference type="EMBL" id="JALMLT010000002">
    <property type="protein sequence ID" value="MDT8758878.1"/>
    <property type="molecule type" value="Genomic_DNA"/>
</dbReference>
<accession>A0ABU3N2W2</accession>
<keyword evidence="1" id="KW-0732">Signal</keyword>
<organism evidence="2">
    <name type="scientific">Sphingomonas psychrotolerans</name>
    <dbReference type="NCBI Taxonomy" id="1327635"/>
    <lineage>
        <taxon>Bacteria</taxon>
        <taxon>Pseudomonadati</taxon>
        <taxon>Pseudomonadota</taxon>
        <taxon>Alphaproteobacteria</taxon>
        <taxon>Sphingomonadales</taxon>
        <taxon>Sphingomonadaceae</taxon>
        <taxon>Sphingomonas</taxon>
    </lineage>
</organism>
<feature type="signal peptide" evidence="1">
    <location>
        <begin position="1"/>
        <end position="19"/>
    </location>
</feature>
<protein>
    <submittedName>
        <fullName evidence="2">Uncharacterized protein</fullName>
    </submittedName>
</protein>
<comment type="caution">
    <text evidence="2">The sequence shown here is derived from an EMBL/GenBank/DDBJ whole genome shotgun (WGS) entry which is preliminary data.</text>
</comment>
<feature type="chain" id="PRO_5045332026" evidence="1">
    <location>
        <begin position="20"/>
        <end position="133"/>
    </location>
</feature>
<dbReference type="PROSITE" id="PS51257">
    <property type="entry name" value="PROKAR_LIPOPROTEIN"/>
    <property type="match status" value="1"/>
</dbReference>
<evidence type="ECO:0000256" key="1">
    <source>
        <dbReference type="SAM" id="SignalP"/>
    </source>
</evidence>
<gene>
    <name evidence="2" type="ORF">MZO42_09240</name>
</gene>
<name>A0ABU3N2W2_9SPHN</name>
<proteinExistence type="predicted"/>